<evidence type="ECO:0000313" key="1">
    <source>
        <dbReference type="EMBL" id="GAH21232.1"/>
    </source>
</evidence>
<gene>
    <name evidence="1" type="ORF">S01H4_66198</name>
</gene>
<proteinExistence type="predicted"/>
<dbReference type="EMBL" id="BART01040860">
    <property type="protein sequence ID" value="GAH21232.1"/>
    <property type="molecule type" value="Genomic_DNA"/>
</dbReference>
<accession>X1DM00</accession>
<name>X1DM00_9ZZZZ</name>
<dbReference type="AlphaFoldDB" id="X1DM00"/>
<organism evidence="1">
    <name type="scientific">marine sediment metagenome</name>
    <dbReference type="NCBI Taxonomy" id="412755"/>
    <lineage>
        <taxon>unclassified sequences</taxon>
        <taxon>metagenomes</taxon>
        <taxon>ecological metagenomes</taxon>
    </lineage>
</organism>
<feature type="non-terminal residue" evidence="1">
    <location>
        <position position="1"/>
    </location>
</feature>
<reference evidence="1" key="1">
    <citation type="journal article" date="2014" name="Front. Microbiol.">
        <title>High frequency of phylogenetically diverse reductive dehalogenase-homologous genes in deep subseafloor sedimentary metagenomes.</title>
        <authorList>
            <person name="Kawai M."/>
            <person name="Futagami T."/>
            <person name="Toyoda A."/>
            <person name="Takaki Y."/>
            <person name="Nishi S."/>
            <person name="Hori S."/>
            <person name="Arai W."/>
            <person name="Tsubouchi T."/>
            <person name="Morono Y."/>
            <person name="Uchiyama I."/>
            <person name="Ito T."/>
            <person name="Fujiyama A."/>
            <person name="Inagaki F."/>
            <person name="Takami H."/>
        </authorList>
    </citation>
    <scope>NUCLEOTIDE SEQUENCE</scope>
    <source>
        <strain evidence="1">Expedition CK06-06</strain>
    </source>
</reference>
<sequence length="44" mass="5296">QKFISNIIDKFMIKNFWGKMCEGKTLKINLCINIYKYSCFRITT</sequence>
<comment type="caution">
    <text evidence="1">The sequence shown here is derived from an EMBL/GenBank/DDBJ whole genome shotgun (WGS) entry which is preliminary data.</text>
</comment>
<protein>
    <submittedName>
        <fullName evidence="1">Uncharacterized protein</fullName>
    </submittedName>
</protein>